<sequence length="383" mass="42649">MSKTKNKTKHPVFAVITRIWSLLFLAASGGIAYLMYYADILPAKYQYGGYAAIGVCFLILFPALFFKRFKMSRKVICLVLSIALVGCYAYGGNYLYKTVKFFSKITKINTADSSLAKRVSVTDDSYNIYISGIDITGNIDTVSRSDVNMIVTVNPKTHKILLTSIPRDYLIKLPSANYASDKLTHTGAYGIDDTLGAVEDLLGIDMNYYVKVNYSTVLKLVDSIGGIDVNSDYTFTTSGMKSIYTFNKGMNHLNGKQALAFARERHSFPDGDIQRNKNQQKVMQAVLKKVSSSKTLIMKYSDILGGIQDYMKTNFTGTEIRDLIKMQVRDMPNWKITKQNMVGTDSTEFCYSTGADQEVSVVVPDATSMEKAVTKIKQVESGK</sequence>
<comment type="caution">
    <text evidence="4">The sequence shown here is derived from an EMBL/GenBank/DDBJ whole genome shotgun (WGS) entry which is preliminary data.</text>
</comment>
<protein>
    <submittedName>
        <fullName evidence="4">LytR family transcriptional attenuator</fullName>
    </submittedName>
</protein>
<evidence type="ECO:0000313" key="5">
    <source>
        <dbReference type="Proteomes" id="UP000295500"/>
    </source>
</evidence>
<dbReference type="Pfam" id="PF03816">
    <property type="entry name" value="LytR_cpsA_psr"/>
    <property type="match status" value="1"/>
</dbReference>
<dbReference type="PANTHER" id="PTHR33392">
    <property type="entry name" value="POLYISOPRENYL-TEICHOIC ACID--PEPTIDOGLYCAN TEICHOIC ACID TRANSFERASE TAGU"/>
    <property type="match status" value="1"/>
</dbReference>
<reference evidence="4 5" key="1">
    <citation type="submission" date="2019-03" db="EMBL/GenBank/DDBJ databases">
        <title>Genomic Encyclopedia of Type Strains, Phase IV (KMG-IV): sequencing the most valuable type-strain genomes for metagenomic binning, comparative biology and taxonomic classification.</title>
        <authorList>
            <person name="Goeker M."/>
        </authorList>
    </citation>
    <scope>NUCLEOTIDE SEQUENCE [LARGE SCALE GENOMIC DNA]</scope>
    <source>
        <strain evidence="4 5">DSM 28287</strain>
    </source>
</reference>
<dbReference type="PANTHER" id="PTHR33392:SF6">
    <property type="entry name" value="POLYISOPRENYL-TEICHOIC ACID--PEPTIDOGLYCAN TEICHOIC ACID TRANSFERASE TAGU"/>
    <property type="match status" value="1"/>
</dbReference>
<keyword evidence="2" id="KW-0812">Transmembrane</keyword>
<keyword evidence="5" id="KW-1185">Reference proteome</keyword>
<dbReference type="OrthoDB" id="27330at2"/>
<keyword evidence="2" id="KW-1133">Transmembrane helix</keyword>
<evidence type="ECO:0000313" key="4">
    <source>
        <dbReference type="EMBL" id="TDP60493.1"/>
    </source>
</evidence>
<dbReference type="AlphaFoldDB" id="A0A4R6QEX9"/>
<evidence type="ECO:0000256" key="1">
    <source>
        <dbReference type="ARBA" id="ARBA00006068"/>
    </source>
</evidence>
<dbReference type="Proteomes" id="UP000295500">
    <property type="component" value="Unassembled WGS sequence"/>
</dbReference>
<dbReference type="NCBIfam" id="TIGR00350">
    <property type="entry name" value="lytR_cpsA_psr"/>
    <property type="match status" value="1"/>
</dbReference>
<organism evidence="4 5">
    <name type="scientific">Aminicella lysinilytica</name>
    <dbReference type="NCBI Taxonomy" id="433323"/>
    <lineage>
        <taxon>Bacteria</taxon>
        <taxon>Bacillati</taxon>
        <taxon>Bacillota</taxon>
        <taxon>Clostridia</taxon>
        <taxon>Peptostreptococcales</taxon>
        <taxon>Anaerovoracaceae</taxon>
        <taxon>Aminicella</taxon>
    </lineage>
</organism>
<gene>
    <name evidence="4" type="ORF">EV211_1017</name>
</gene>
<dbReference type="InterPro" id="IPR050922">
    <property type="entry name" value="LytR/CpsA/Psr_CW_biosynth"/>
</dbReference>
<dbReference type="Gene3D" id="3.40.630.190">
    <property type="entry name" value="LCP protein"/>
    <property type="match status" value="1"/>
</dbReference>
<feature type="domain" description="Cell envelope-related transcriptional attenuator" evidence="3">
    <location>
        <begin position="144"/>
        <end position="291"/>
    </location>
</feature>
<dbReference type="InterPro" id="IPR004474">
    <property type="entry name" value="LytR_CpsA_psr"/>
</dbReference>
<feature type="transmembrane region" description="Helical" evidence="2">
    <location>
        <begin position="12"/>
        <end position="35"/>
    </location>
</feature>
<evidence type="ECO:0000256" key="2">
    <source>
        <dbReference type="SAM" id="Phobius"/>
    </source>
</evidence>
<feature type="transmembrane region" description="Helical" evidence="2">
    <location>
        <begin position="75"/>
        <end position="96"/>
    </location>
</feature>
<evidence type="ECO:0000259" key="3">
    <source>
        <dbReference type="Pfam" id="PF03816"/>
    </source>
</evidence>
<feature type="transmembrane region" description="Helical" evidence="2">
    <location>
        <begin position="47"/>
        <end position="66"/>
    </location>
</feature>
<name>A0A4R6QEX9_9FIRM</name>
<comment type="similarity">
    <text evidence="1">Belongs to the LytR/CpsA/Psr (LCP) family.</text>
</comment>
<dbReference type="RefSeq" id="WP_133527383.1">
    <property type="nucleotide sequence ID" value="NZ_SNXO01000001.1"/>
</dbReference>
<keyword evidence="2" id="KW-0472">Membrane</keyword>
<dbReference type="EMBL" id="SNXO01000001">
    <property type="protein sequence ID" value="TDP60493.1"/>
    <property type="molecule type" value="Genomic_DNA"/>
</dbReference>
<accession>A0A4R6QEX9</accession>
<proteinExistence type="inferred from homology"/>